<reference evidence="12" key="1">
    <citation type="journal article" date="2023" name="bioRxiv">
        <title>Scaffold-level genome assemblies of two parasitoid biocontrol wasps reveal the parthenogenesis mechanism and an associated novel virus.</title>
        <authorList>
            <person name="Inwood S."/>
            <person name="Skelly J."/>
            <person name="Guhlin J."/>
            <person name="Harrop T."/>
            <person name="Goldson S."/>
            <person name="Dearden P."/>
        </authorList>
    </citation>
    <scope>NUCLEOTIDE SEQUENCE</scope>
    <source>
        <strain evidence="12">Lincoln</strain>
        <tissue evidence="12">Whole body</tissue>
    </source>
</reference>
<dbReference type="Pfam" id="PF00089">
    <property type="entry name" value="Trypsin"/>
    <property type="match status" value="1"/>
</dbReference>
<dbReference type="SMART" id="SM00020">
    <property type="entry name" value="Tryp_SPc"/>
    <property type="match status" value="1"/>
</dbReference>
<comment type="similarity">
    <text evidence="7 9">Belongs to the peptidase S1 family. CLIP subfamily.</text>
</comment>
<dbReference type="Proteomes" id="UP001168972">
    <property type="component" value="Unassembled WGS sequence"/>
</dbReference>
<keyword evidence="1 8" id="KW-0645">Protease</keyword>
<organism evidence="12 13">
    <name type="scientific">Microctonus hyperodae</name>
    <name type="common">Parasitoid wasp</name>
    <dbReference type="NCBI Taxonomy" id="165561"/>
    <lineage>
        <taxon>Eukaryota</taxon>
        <taxon>Metazoa</taxon>
        <taxon>Ecdysozoa</taxon>
        <taxon>Arthropoda</taxon>
        <taxon>Hexapoda</taxon>
        <taxon>Insecta</taxon>
        <taxon>Pterygota</taxon>
        <taxon>Neoptera</taxon>
        <taxon>Endopterygota</taxon>
        <taxon>Hymenoptera</taxon>
        <taxon>Apocrita</taxon>
        <taxon>Ichneumonoidea</taxon>
        <taxon>Braconidae</taxon>
        <taxon>Euphorinae</taxon>
        <taxon>Microctonus</taxon>
    </lineage>
</organism>
<dbReference type="PROSITE" id="PS00134">
    <property type="entry name" value="TRYPSIN_HIS"/>
    <property type="match status" value="1"/>
</dbReference>
<dbReference type="InterPro" id="IPR033116">
    <property type="entry name" value="TRYPSIN_SER"/>
</dbReference>
<keyword evidence="6" id="KW-0325">Glycoprotein</keyword>
<dbReference type="CDD" id="cd00190">
    <property type="entry name" value="Tryp_SPc"/>
    <property type="match status" value="1"/>
</dbReference>
<dbReference type="EMBL" id="JAQQBR010000001">
    <property type="protein sequence ID" value="KAK0182320.1"/>
    <property type="molecule type" value="Genomic_DNA"/>
</dbReference>
<dbReference type="PROSITE" id="PS51888">
    <property type="entry name" value="CLIP"/>
    <property type="match status" value="1"/>
</dbReference>
<dbReference type="Gene3D" id="3.30.1640.30">
    <property type="match status" value="1"/>
</dbReference>
<evidence type="ECO:0000256" key="6">
    <source>
        <dbReference type="ARBA" id="ARBA00023180"/>
    </source>
</evidence>
<dbReference type="GO" id="GO:0006508">
    <property type="term" value="P:proteolysis"/>
    <property type="evidence" value="ECO:0007669"/>
    <property type="project" value="UniProtKB-KW"/>
</dbReference>
<feature type="domain" description="Peptidase S1" evidence="10">
    <location>
        <begin position="120"/>
        <end position="361"/>
    </location>
</feature>
<evidence type="ECO:0000256" key="8">
    <source>
        <dbReference type="RuleBase" id="RU363034"/>
    </source>
</evidence>
<dbReference type="SUPFAM" id="SSF50494">
    <property type="entry name" value="Trypsin-like serine proteases"/>
    <property type="match status" value="1"/>
</dbReference>
<keyword evidence="13" id="KW-1185">Reference proteome</keyword>
<comment type="domain">
    <text evidence="9">The clip domain consists of 35-55 residues which are 'knitted' together usually by 3 conserved disulfide bonds forming a clip-like compact structure.</text>
</comment>
<keyword evidence="3 8" id="KW-0378">Hydrolase</keyword>
<keyword evidence="2 9" id="KW-0732">Signal</keyword>
<name>A0AA39L271_MICHY</name>
<dbReference type="InterPro" id="IPR001314">
    <property type="entry name" value="Peptidase_S1A"/>
</dbReference>
<dbReference type="PROSITE" id="PS00135">
    <property type="entry name" value="TRYPSIN_SER"/>
    <property type="match status" value="1"/>
</dbReference>
<keyword evidence="5" id="KW-1015">Disulfide bond</keyword>
<proteinExistence type="inferred from homology"/>
<keyword evidence="4 8" id="KW-0720">Serine protease</keyword>
<keyword evidence="9" id="KW-0964">Secreted</keyword>
<evidence type="ECO:0000313" key="12">
    <source>
        <dbReference type="EMBL" id="KAK0182320.1"/>
    </source>
</evidence>
<dbReference type="InterPro" id="IPR038565">
    <property type="entry name" value="CLIP_sf"/>
</dbReference>
<feature type="domain" description="Clip" evidence="11">
    <location>
        <begin position="30"/>
        <end position="81"/>
    </location>
</feature>
<dbReference type="InterPro" id="IPR022700">
    <property type="entry name" value="CLIP"/>
</dbReference>
<dbReference type="SMART" id="SM00680">
    <property type="entry name" value="CLIP"/>
    <property type="match status" value="1"/>
</dbReference>
<evidence type="ECO:0000259" key="10">
    <source>
        <dbReference type="PROSITE" id="PS50240"/>
    </source>
</evidence>
<evidence type="ECO:0000256" key="7">
    <source>
        <dbReference type="ARBA" id="ARBA00024195"/>
    </source>
</evidence>
<evidence type="ECO:0000256" key="4">
    <source>
        <dbReference type="ARBA" id="ARBA00022825"/>
    </source>
</evidence>
<dbReference type="FunFam" id="2.40.10.10:FF:000028">
    <property type="entry name" value="Serine protease easter"/>
    <property type="match status" value="1"/>
</dbReference>
<evidence type="ECO:0000256" key="1">
    <source>
        <dbReference type="ARBA" id="ARBA00022670"/>
    </source>
</evidence>
<dbReference type="PROSITE" id="PS50240">
    <property type="entry name" value="TRYPSIN_DOM"/>
    <property type="match status" value="1"/>
</dbReference>
<feature type="signal peptide" evidence="9">
    <location>
        <begin position="1"/>
        <end position="25"/>
    </location>
</feature>
<comment type="caution">
    <text evidence="12">The sequence shown here is derived from an EMBL/GenBank/DDBJ whole genome shotgun (WGS) entry which is preliminary data.</text>
</comment>
<dbReference type="GO" id="GO:0005576">
    <property type="term" value="C:extracellular region"/>
    <property type="evidence" value="ECO:0007669"/>
    <property type="project" value="UniProtKB-SubCell"/>
</dbReference>
<dbReference type="GO" id="GO:0004252">
    <property type="term" value="F:serine-type endopeptidase activity"/>
    <property type="evidence" value="ECO:0007669"/>
    <property type="project" value="UniProtKB-UniRule"/>
</dbReference>
<dbReference type="PANTHER" id="PTHR24252">
    <property type="entry name" value="ACROSIN-RELATED"/>
    <property type="match status" value="1"/>
</dbReference>
<dbReference type="InterPro" id="IPR001254">
    <property type="entry name" value="Trypsin_dom"/>
</dbReference>
<evidence type="ECO:0000313" key="13">
    <source>
        <dbReference type="Proteomes" id="UP001168972"/>
    </source>
</evidence>
<dbReference type="InterPro" id="IPR018114">
    <property type="entry name" value="TRYPSIN_HIS"/>
</dbReference>
<accession>A0AA39L271</accession>
<feature type="chain" id="PRO_5041486562" description="CLIP domain-containing serine protease" evidence="9">
    <location>
        <begin position="26"/>
        <end position="361"/>
    </location>
</feature>
<evidence type="ECO:0000256" key="5">
    <source>
        <dbReference type="ARBA" id="ARBA00023157"/>
    </source>
</evidence>
<dbReference type="EC" id="3.4.21.-" evidence="8"/>
<evidence type="ECO:0000256" key="2">
    <source>
        <dbReference type="ARBA" id="ARBA00022729"/>
    </source>
</evidence>
<protein>
    <recommendedName>
        <fullName evidence="9">CLIP domain-containing serine protease</fullName>
        <ecNumber evidence="8">3.4.21.-</ecNumber>
    </recommendedName>
</protein>
<dbReference type="Gene3D" id="2.40.10.10">
    <property type="entry name" value="Trypsin-like serine proteases"/>
    <property type="match status" value="2"/>
</dbReference>
<reference evidence="12" key="2">
    <citation type="submission" date="2023-03" db="EMBL/GenBank/DDBJ databases">
        <authorList>
            <person name="Inwood S.N."/>
            <person name="Skelly J.G."/>
            <person name="Guhlin J."/>
            <person name="Harrop T.W.R."/>
            <person name="Goldson S.G."/>
            <person name="Dearden P.K."/>
        </authorList>
    </citation>
    <scope>NUCLEOTIDE SEQUENCE</scope>
    <source>
        <strain evidence="12">Lincoln</strain>
        <tissue evidence="12">Whole body</tissue>
    </source>
</reference>
<dbReference type="AlphaFoldDB" id="A0AA39L271"/>
<dbReference type="PRINTS" id="PR00722">
    <property type="entry name" value="CHYMOTRYPSIN"/>
</dbReference>
<evidence type="ECO:0000256" key="9">
    <source>
        <dbReference type="RuleBase" id="RU366078"/>
    </source>
</evidence>
<dbReference type="InterPro" id="IPR009003">
    <property type="entry name" value="Peptidase_S1_PA"/>
</dbReference>
<dbReference type="Pfam" id="PF12032">
    <property type="entry name" value="CLIP"/>
    <property type="match status" value="1"/>
</dbReference>
<sequence length="361" mass="40411">MYVRLENFVQLVEFVALLTIISVNSQDSINCNNTIGKSGQCVNVKNCQPILNLLQNQRLKISNFLRHFICNTDNQNPKVCCPTVPELKYGPLFSPDCGIPIQNEGLINQSDTIITFPSRIIAGESAKLGAWPWIAAIGYGPKDNSKEIEWKCSGSLISSRHIITAAHCIRDNMIVVRLGDLNLRHDDDGANPIDFAIEKFEIHPYRNILQKTHDIAVLRLQSDVHFTDFIRPICLPIFDEFSNENFIDRTAFIIGWGKLGYANEKSDHLQQAQISIVDQQNCKKVYRRFPVIIDENIICAGPSISEGDACQGDSGGPLMLSVNNVFYEIGIISYGIVCGFNIPGVYTAINKNLDFIISQLY</sequence>
<evidence type="ECO:0000256" key="3">
    <source>
        <dbReference type="ARBA" id="ARBA00022801"/>
    </source>
</evidence>
<evidence type="ECO:0000259" key="11">
    <source>
        <dbReference type="PROSITE" id="PS51888"/>
    </source>
</evidence>
<dbReference type="FunFam" id="2.40.10.10:FF:000002">
    <property type="entry name" value="Transmembrane protease serine"/>
    <property type="match status" value="1"/>
</dbReference>
<comment type="subcellular location">
    <subcellularLocation>
        <location evidence="9">Secreted</location>
    </subcellularLocation>
</comment>
<gene>
    <name evidence="12" type="ORF">PV327_000471</name>
</gene>
<dbReference type="PANTHER" id="PTHR24252:SF7">
    <property type="entry name" value="HYALIN"/>
    <property type="match status" value="1"/>
</dbReference>
<dbReference type="InterPro" id="IPR043504">
    <property type="entry name" value="Peptidase_S1_PA_chymotrypsin"/>
</dbReference>